<dbReference type="GO" id="GO:0006352">
    <property type="term" value="P:DNA-templated transcription initiation"/>
    <property type="evidence" value="ECO:0007669"/>
    <property type="project" value="InterPro"/>
</dbReference>
<evidence type="ECO:0000259" key="10">
    <source>
        <dbReference type="Pfam" id="PF08281"/>
    </source>
</evidence>
<dbReference type="GO" id="GO:0003677">
    <property type="term" value="F:DNA binding"/>
    <property type="evidence" value="ECO:0007669"/>
    <property type="project" value="UniProtKB-KW"/>
</dbReference>
<evidence type="ECO:0000256" key="8">
    <source>
        <dbReference type="SAM" id="MobiDB-lite"/>
    </source>
</evidence>
<dbReference type="PANTHER" id="PTHR30385">
    <property type="entry name" value="SIGMA FACTOR F FLAGELLAR"/>
    <property type="match status" value="1"/>
</dbReference>
<evidence type="ECO:0000256" key="7">
    <source>
        <dbReference type="ARBA" id="ARBA00024701"/>
    </source>
</evidence>
<keyword evidence="3" id="KW-0805">Transcription regulation</keyword>
<proteinExistence type="inferred from homology"/>
<feature type="domain" description="RNA polymerase sigma factor 70 region 4 type 2" evidence="10">
    <location>
        <begin position="154"/>
        <end position="192"/>
    </location>
</feature>
<dbReference type="NCBIfam" id="TIGR02937">
    <property type="entry name" value="sigma70-ECF"/>
    <property type="match status" value="1"/>
</dbReference>
<dbReference type="InterPro" id="IPR014284">
    <property type="entry name" value="RNA_pol_sigma-70_dom"/>
</dbReference>
<evidence type="ECO:0000313" key="11">
    <source>
        <dbReference type="EMBL" id="VYT27441.1"/>
    </source>
</evidence>
<evidence type="ECO:0000256" key="2">
    <source>
        <dbReference type="ARBA" id="ARBA00021245"/>
    </source>
</evidence>
<evidence type="ECO:0000259" key="9">
    <source>
        <dbReference type="Pfam" id="PF04542"/>
    </source>
</evidence>
<accession>A0A6N2VG16</accession>
<dbReference type="Gene3D" id="1.20.120.1810">
    <property type="match status" value="1"/>
</dbReference>
<sequence>MEKTGRGAAAEPPYTDQEAAYLAQRGDEDAAAYLIAHYLPVLRRQARSICPVGMEWEDLLQEGLIGFLFAISRYDPQREAAFKTFASRCALNRMLTAMEAQGREKRAPKLPGFPLEEGERPIPSPGSDPEEIFIQRESLSRWREQLSTLLSPFEQAALKQYLSGYSYQEIALATNSTAKAVDNALQRVRRKLRTTLW</sequence>
<evidence type="ECO:0000256" key="4">
    <source>
        <dbReference type="ARBA" id="ARBA00023082"/>
    </source>
</evidence>
<gene>
    <name evidence="11" type="primary">sigH_2</name>
    <name evidence="11" type="ORF">AULFYP135_02410</name>
</gene>
<comment type="function">
    <text evidence="7">Sigma factors are initiation factors that promote the attachment of RNA polymerase to specific initiation sites and are then released. Sigma-S contributes to the protection against external stress, thus playing a role in cellular fitness and survival.</text>
</comment>
<protein>
    <recommendedName>
        <fullName evidence="2">RNA polymerase sigma factor SigS</fullName>
    </recommendedName>
</protein>
<dbReference type="SUPFAM" id="SSF88946">
    <property type="entry name" value="Sigma2 domain of RNA polymerase sigma factors"/>
    <property type="match status" value="1"/>
</dbReference>
<feature type="region of interest" description="Disordered" evidence="8">
    <location>
        <begin position="103"/>
        <end position="129"/>
    </location>
</feature>
<reference evidence="11" key="1">
    <citation type="submission" date="2019-11" db="EMBL/GenBank/DDBJ databases">
        <authorList>
            <person name="Feng L."/>
        </authorList>
    </citation>
    <scope>NUCLEOTIDE SEQUENCE</scope>
    <source>
        <strain evidence="11">AundefinedLFYP135</strain>
    </source>
</reference>
<evidence type="ECO:0000256" key="5">
    <source>
        <dbReference type="ARBA" id="ARBA00023125"/>
    </source>
</evidence>
<dbReference type="InterPro" id="IPR036388">
    <property type="entry name" value="WH-like_DNA-bd_sf"/>
</dbReference>
<keyword evidence="5" id="KW-0238">DNA-binding</keyword>
<evidence type="ECO:0000256" key="6">
    <source>
        <dbReference type="ARBA" id="ARBA00023163"/>
    </source>
</evidence>
<dbReference type="AlphaFoldDB" id="A0A6N2VG16"/>
<name>A0A6N2VG16_9FIRM</name>
<feature type="domain" description="RNA polymerase sigma-70 region 2" evidence="9">
    <location>
        <begin position="34"/>
        <end position="103"/>
    </location>
</feature>
<organism evidence="11">
    <name type="scientific">uncultured Anaerotruncus sp</name>
    <dbReference type="NCBI Taxonomy" id="905011"/>
    <lineage>
        <taxon>Bacteria</taxon>
        <taxon>Bacillati</taxon>
        <taxon>Bacillota</taxon>
        <taxon>Clostridia</taxon>
        <taxon>Eubacteriales</taxon>
        <taxon>Oscillospiraceae</taxon>
        <taxon>Anaerotruncus</taxon>
        <taxon>environmental samples</taxon>
    </lineage>
</organism>
<dbReference type="Pfam" id="PF04542">
    <property type="entry name" value="Sigma70_r2"/>
    <property type="match status" value="1"/>
</dbReference>
<keyword evidence="4" id="KW-0731">Sigma factor</keyword>
<evidence type="ECO:0000256" key="1">
    <source>
        <dbReference type="ARBA" id="ARBA00007788"/>
    </source>
</evidence>
<dbReference type="Gene3D" id="1.10.10.10">
    <property type="entry name" value="Winged helix-like DNA-binding domain superfamily/Winged helix DNA-binding domain"/>
    <property type="match status" value="1"/>
</dbReference>
<dbReference type="Pfam" id="PF08281">
    <property type="entry name" value="Sigma70_r4_2"/>
    <property type="match status" value="1"/>
</dbReference>
<dbReference type="EMBL" id="CACRSL010000005">
    <property type="protein sequence ID" value="VYT27441.1"/>
    <property type="molecule type" value="Genomic_DNA"/>
</dbReference>
<dbReference type="InterPro" id="IPR013325">
    <property type="entry name" value="RNA_pol_sigma_r2"/>
</dbReference>
<dbReference type="InterPro" id="IPR007627">
    <property type="entry name" value="RNA_pol_sigma70_r2"/>
</dbReference>
<evidence type="ECO:0000256" key="3">
    <source>
        <dbReference type="ARBA" id="ARBA00023015"/>
    </source>
</evidence>
<comment type="similarity">
    <text evidence="1">Belongs to the sigma-70 factor family.</text>
</comment>
<dbReference type="InterPro" id="IPR016032">
    <property type="entry name" value="Sig_transdc_resp-reg_C-effctor"/>
</dbReference>
<dbReference type="SUPFAM" id="SSF46894">
    <property type="entry name" value="C-terminal effector domain of the bipartite response regulators"/>
    <property type="match status" value="1"/>
</dbReference>
<keyword evidence="6" id="KW-0804">Transcription</keyword>
<dbReference type="GO" id="GO:0016987">
    <property type="term" value="F:sigma factor activity"/>
    <property type="evidence" value="ECO:0007669"/>
    <property type="project" value="UniProtKB-KW"/>
</dbReference>
<dbReference type="InterPro" id="IPR013249">
    <property type="entry name" value="RNA_pol_sigma70_r4_t2"/>
</dbReference>